<feature type="transmembrane region" description="Helical" evidence="5">
    <location>
        <begin position="317"/>
        <end position="340"/>
    </location>
</feature>
<evidence type="ECO:0000256" key="2">
    <source>
        <dbReference type="ARBA" id="ARBA00022692"/>
    </source>
</evidence>
<reference evidence="7" key="2">
    <citation type="journal article" date="2021" name="PeerJ">
        <title>Extensive microbial diversity within the chicken gut microbiome revealed by metagenomics and culture.</title>
        <authorList>
            <person name="Gilroy R."/>
            <person name="Ravi A."/>
            <person name="Getino M."/>
            <person name="Pursley I."/>
            <person name="Horton D.L."/>
            <person name="Alikhan N.F."/>
            <person name="Baker D."/>
            <person name="Gharbi K."/>
            <person name="Hall N."/>
            <person name="Watson M."/>
            <person name="Adriaenssens E.M."/>
            <person name="Foster-Nyarko E."/>
            <person name="Jarju S."/>
            <person name="Secka A."/>
            <person name="Antonio M."/>
            <person name="Oren A."/>
            <person name="Chaudhuri R.R."/>
            <person name="La Ragione R."/>
            <person name="Hildebrand F."/>
            <person name="Pallen M.J."/>
        </authorList>
    </citation>
    <scope>NUCLEOTIDE SEQUENCE</scope>
    <source>
        <strain evidence="7">B1-20833</strain>
    </source>
</reference>
<dbReference type="Pfam" id="PF12698">
    <property type="entry name" value="ABC2_membrane_3"/>
    <property type="match status" value="1"/>
</dbReference>
<comment type="subcellular location">
    <subcellularLocation>
        <location evidence="1">Membrane</location>
        <topology evidence="1">Multi-pass membrane protein</topology>
    </subcellularLocation>
</comment>
<organism evidence="7 8">
    <name type="scientific">Candidatus Cryptobacteroides intestinavium</name>
    <dbReference type="NCBI Taxonomy" id="2840766"/>
    <lineage>
        <taxon>Bacteria</taxon>
        <taxon>Pseudomonadati</taxon>
        <taxon>Bacteroidota</taxon>
        <taxon>Bacteroidia</taxon>
        <taxon>Bacteroidales</taxon>
        <taxon>Candidatus Cryptobacteroides</taxon>
    </lineage>
</organism>
<feature type="transmembrane region" description="Helical" evidence="5">
    <location>
        <begin position="230"/>
        <end position="260"/>
    </location>
</feature>
<sequence length="451" mass="49210">MNIRNIGIIISREYATRVRKKSFLVITFIVPVLFALLCTLPALIMFLSKETGKVVEVLDESGIVMSHLAGSDAVSFRDCSGQDLEALKKGLDGEGADAVMYVSPLDTVRKTVTVDLYSIKPVSVEIKESIAGMAAAAVEDYRLSGYEIQNLRQIMEDVKADVQVSTYTLGEDGQEQITSSEVYMFVSIALTLIIYMFIAMFSGMVMTSVIEEKSSKVAEVLVSSVKASELMFGKIIGVACVALTQFFLWIVLAVVIIAGVNATVGFDSLAGADPAQMEQLTQMSGMDMSMVDTMVSGSSSEMAAVIETLKDLNYGQLIFSFVVYFLLGYLLYASLFAAIGSAVDNEGDSTQLQLPVTVPLLLAFFIAFYAFEAPDSQLAFWGSIIPFTSPIVMLARLPFGVPGWELALSIVLLLLTFVALAYISARIYRVGLLVSGKKTTFSDLWKWLRQR</sequence>
<keyword evidence="2 5" id="KW-0812">Transmembrane</keyword>
<proteinExistence type="predicted"/>
<dbReference type="GO" id="GO:0140359">
    <property type="term" value="F:ABC-type transporter activity"/>
    <property type="evidence" value="ECO:0007669"/>
    <property type="project" value="InterPro"/>
</dbReference>
<feature type="domain" description="ABC-2 type transporter transmembrane" evidence="6">
    <location>
        <begin position="21"/>
        <end position="425"/>
    </location>
</feature>
<accession>A0A9D9ENX0</accession>
<feature type="transmembrane region" description="Helical" evidence="5">
    <location>
        <begin position="182"/>
        <end position="210"/>
    </location>
</feature>
<evidence type="ECO:0000313" key="8">
    <source>
        <dbReference type="Proteomes" id="UP000823661"/>
    </source>
</evidence>
<feature type="transmembrane region" description="Helical" evidence="5">
    <location>
        <begin position="352"/>
        <end position="371"/>
    </location>
</feature>
<dbReference type="InterPro" id="IPR013525">
    <property type="entry name" value="ABC2_TM"/>
</dbReference>
<dbReference type="GO" id="GO:0016020">
    <property type="term" value="C:membrane"/>
    <property type="evidence" value="ECO:0007669"/>
    <property type="project" value="UniProtKB-SubCell"/>
</dbReference>
<evidence type="ECO:0000256" key="4">
    <source>
        <dbReference type="ARBA" id="ARBA00023136"/>
    </source>
</evidence>
<feature type="transmembrane region" description="Helical" evidence="5">
    <location>
        <begin position="378"/>
        <end position="397"/>
    </location>
</feature>
<reference evidence="7" key="1">
    <citation type="submission" date="2020-10" db="EMBL/GenBank/DDBJ databases">
        <authorList>
            <person name="Gilroy R."/>
        </authorList>
    </citation>
    <scope>NUCLEOTIDE SEQUENCE</scope>
    <source>
        <strain evidence="7">B1-20833</strain>
    </source>
</reference>
<dbReference type="PANTHER" id="PTHR43471">
    <property type="entry name" value="ABC TRANSPORTER PERMEASE"/>
    <property type="match status" value="1"/>
</dbReference>
<dbReference type="EMBL" id="JADIMI010000007">
    <property type="protein sequence ID" value="MBO8451347.1"/>
    <property type="molecule type" value="Genomic_DNA"/>
</dbReference>
<dbReference type="Gene3D" id="3.40.190.10">
    <property type="entry name" value="Periplasmic binding protein-like II"/>
    <property type="match status" value="1"/>
</dbReference>
<dbReference type="SUPFAM" id="SSF53850">
    <property type="entry name" value="Periplasmic binding protein-like II"/>
    <property type="match status" value="1"/>
</dbReference>
<keyword evidence="3 5" id="KW-1133">Transmembrane helix</keyword>
<dbReference type="Proteomes" id="UP000823661">
    <property type="component" value="Unassembled WGS sequence"/>
</dbReference>
<evidence type="ECO:0000256" key="1">
    <source>
        <dbReference type="ARBA" id="ARBA00004141"/>
    </source>
</evidence>
<gene>
    <name evidence="7" type="ORF">IAC06_00475</name>
</gene>
<dbReference type="PANTHER" id="PTHR43471:SF3">
    <property type="entry name" value="ABC TRANSPORTER PERMEASE PROTEIN NATB"/>
    <property type="match status" value="1"/>
</dbReference>
<feature type="transmembrane region" description="Helical" evidence="5">
    <location>
        <begin position="403"/>
        <end position="423"/>
    </location>
</feature>
<protein>
    <submittedName>
        <fullName evidence="7">ABC transporter permease</fullName>
    </submittedName>
</protein>
<name>A0A9D9ENX0_9BACT</name>
<feature type="transmembrane region" description="Helical" evidence="5">
    <location>
        <begin position="23"/>
        <end position="47"/>
    </location>
</feature>
<evidence type="ECO:0000256" key="3">
    <source>
        <dbReference type="ARBA" id="ARBA00022989"/>
    </source>
</evidence>
<dbReference type="AlphaFoldDB" id="A0A9D9ENX0"/>
<evidence type="ECO:0000259" key="6">
    <source>
        <dbReference type="Pfam" id="PF12698"/>
    </source>
</evidence>
<keyword evidence="4 5" id="KW-0472">Membrane</keyword>
<comment type="caution">
    <text evidence="7">The sequence shown here is derived from an EMBL/GenBank/DDBJ whole genome shotgun (WGS) entry which is preliminary data.</text>
</comment>
<evidence type="ECO:0000256" key="5">
    <source>
        <dbReference type="SAM" id="Phobius"/>
    </source>
</evidence>
<evidence type="ECO:0000313" key="7">
    <source>
        <dbReference type="EMBL" id="MBO8451347.1"/>
    </source>
</evidence>